<evidence type="ECO:0000256" key="1">
    <source>
        <dbReference type="SAM" id="Phobius"/>
    </source>
</evidence>
<gene>
    <name evidence="3" type="ORF">EXIGLDRAFT_127800</name>
</gene>
<keyword evidence="4" id="KW-1185">Reference proteome</keyword>
<protein>
    <recommendedName>
        <fullName evidence="2">DUF6535 domain-containing protein</fullName>
    </recommendedName>
</protein>
<dbReference type="InParanoid" id="A0A165G998"/>
<evidence type="ECO:0000259" key="2">
    <source>
        <dbReference type="Pfam" id="PF20153"/>
    </source>
</evidence>
<dbReference type="InterPro" id="IPR045338">
    <property type="entry name" value="DUF6535"/>
</dbReference>
<evidence type="ECO:0000313" key="4">
    <source>
        <dbReference type="Proteomes" id="UP000077266"/>
    </source>
</evidence>
<reference evidence="3 4" key="1">
    <citation type="journal article" date="2016" name="Mol. Biol. Evol.">
        <title>Comparative Genomics of Early-Diverging Mushroom-Forming Fungi Provides Insights into the Origins of Lignocellulose Decay Capabilities.</title>
        <authorList>
            <person name="Nagy L.G."/>
            <person name="Riley R."/>
            <person name="Tritt A."/>
            <person name="Adam C."/>
            <person name="Daum C."/>
            <person name="Floudas D."/>
            <person name="Sun H."/>
            <person name="Yadav J.S."/>
            <person name="Pangilinan J."/>
            <person name="Larsson K.H."/>
            <person name="Matsuura K."/>
            <person name="Barry K."/>
            <person name="Labutti K."/>
            <person name="Kuo R."/>
            <person name="Ohm R.A."/>
            <person name="Bhattacharya S.S."/>
            <person name="Shirouzu T."/>
            <person name="Yoshinaga Y."/>
            <person name="Martin F.M."/>
            <person name="Grigoriev I.V."/>
            <person name="Hibbett D.S."/>
        </authorList>
    </citation>
    <scope>NUCLEOTIDE SEQUENCE [LARGE SCALE GENOMIC DNA]</scope>
    <source>
        <strain evidence="3 4">HHB12029</strain>
    </source>
</reference>
<evidence type="ECO:0000313" key="3">
    <source>
        <dbReference type="EMBL" id="KZV90175.1"/>
    </source>
</evidence>
<keyword evidence="1" id="KW-1133">Transmembrane helix</keyword>
<name>A0A165G998_EXIGL</name>
<dbReference type="EMBL" id="KV426055">
    <property type="protein sequence ID" value="KZV90175.1"/>
    <property type="molecule type" value="Genomic_DNA"/>
</dbReference>
<proteinExistence type="predicted"/>
<accession>A0A165G998</accession>
<feature type="transmembrane region" description="Helical" evidence="1">
    <location>
        <begin position="12"/>
        <end position="39"/>
    </location>
</feature>
<dbReference type="Pfam" id="PF20153">
    <property type="entry name" value="DUF6535"/>
    <property type="match status" value="1"/>
</dbReference>
<feature type="domain" description="DUF6535" evidence="2">
    <location>
        <begin position="3"/>
        <end position="39"/>
    </location>
</feature>
<keyword evidence="1" id="KW-0472">Membrane</keyword>
<sequence>MLYYNGMLAWQLPAFIATLPLLLHLALFLFLAGLVVLLWGLDRTIALMLFISTSALGGFYSIAFLLPVWYTSCPSAVPLLDQLSRSRYALRRDIRHIIMRLTSRDFMDSDSMVYLVRSGGAAMTSALKSAISHAQRHMHISRYWHRLKHEILPSPEMLKSMILEQNAPELDAAAIQWTVRECSMPDPIIVACQAAGTLHPASRTAHILRDHGDTLDTMARLMQMEYNRPPHSPDEAQQSAAGVARCLRAYAVLCPEGEDVVLGHVSPWMRGISSYELPILSACLPERMGDDYPGDSALLPSRSGRWEQQSHPSLSLGHVQHLTSTGLQMLRWRAVPLTSRLAIISRLDLTLLMDADFAHLVRTTLPHAICYTHEDHDKCSSACALDMFCAFMLRPSSHGLSHTDEPIVVTILRSLVTTYSYPNSPIPRGHFPNIWEFAASGHIFSASWTGNELAGFSEFLYGILDSHPSAPSQAQCRLIMSALRCILEAAFDLQDASAGQNESSFAAARIGPTLDAVTVAFCISATDIHPRAPWIEADQPCPDTETTLAALVSSGPITLLSTEHRSRSLWTRLCARSWRHHVLYAMTTLPGMLSREHSSGMELIVTISAHLCQYRRHGTPWVNELVKEFFAFDWSLEVLRMTLHVPRPDTKQKLEAIIQHCAELRPGWWTSLRLTVEQLADDTDNVTLKERVREFDKLLIAKRLRQCSKCTPRRDQSLVL</sequence>
<organism evidence="3 4">
    <name type="scientific">Exidia glandulosa HHB12029</name>
    <dbReference type="NCBI Taxonomy" id="1314781"/>
    <lineage>
        <taxon>Eukaryota</taxon>
        <taxon>Fungi</taxon>
        <taxon>Dikarya</taxon>
        <taxon>Basidiomycota</taxon>
        <taxon>Agaricomycotina</taxon>
        <taxon>Agaricomycetes</taxon>
        <taxon>Auriculariales</taxon>
        <taxon>Exidiaceae</taxon>
        <taxon>Exidia</taxon>
    </lineage>
</organism>
<dbReference type="Proteomes" id="UP000077266">
    <property type="component" value="Unassembled WGS sequence"/>
</dbReference>
<feature type="transmembrane region" description="Helical" evidence="1">
    <location>
        <begin position="46"/>
        <end position="70"/>
    </location>
</feature>
<keyword evidence="1" id="KW-0812">Transmembrane</keyword>
<dbReference type="AlphaFoldDB" id="A0A165G998"/>